<evidence type="ECO:0000256" key="1">
    <source>
        <dbReference type="SAM" id="Phobius"/>
    </source>
</evidence>
<evidence type="ECO:0000313" key="3">
    <source>
        <dbReference type="Proteomes" id="UP000002218"/>
    </source>
</evidence>
<keyword evidence="1" id="KW-0472">Membrane</keyword>
<dbReference type="RefSeq" id="WP_015747599.1">
    <property type="nucleotide sequence ID" value="NC_013235.1"/>
</dbReference>
<proteinExistence type="predicted"/>
<evidence type="ECO:0000313" key="2">
    <source>
        <dbReference type="EMBL" id="ACV78709.1"/>
    </source>
</evidence>
<dbReference type="HOGENOM" id="CLU_2465812_0_0_11"/>
<feature type="transmembrane region" description="Helical" evidence="1">
    <location>
        <begin position="6"/>
        <end position="22"/>
    </location>
</feature>
<gene>
    <name evidence="2" type="ordered locus">Namu_2333</name>
</gene>
<accession>C8XKE7</accession>
<sequence>MDSWIWITLISLAILTIPFLAIRRAAKSRVDPTEVSIDPAMAARVKELYRQGDKAGRLQAVKELRAATGLGLADAARIADKLGQPKRP</sequence>
<dbReference type="Proteomes" id="UP000002218">
    <property type="component" value="Chromosome"/>
</dbReference>
<evidence type="ECO:0008006" key="4">
    <source>
        <dbReference type="Google" id="ProtNLM"/>
    </source>
</evidence>
<keyword evidence="1" id="KW-0812">Transmembrane</keyword>
<dbReference type="EMBL" id="CP001737">
    <property type="protein sequence ID" value="ACV78709.1"/>
    <property type="molecule type" value="Genomic_DNA"/>
</dbReference>
<keyword evidence="1" id="KW-1133">Transmembrane helix</keyword>
<reference evidence="2 3" key="2">
    <citation type="journal article" date="2010" name="Stand. Genomic Sci.">
        <title>Complete genome sequence of Nakamurella multipartita type strain (Y-104).</title>
        <authorList>
            <person name="Tice H."/>
            <person name="Mayilraj S."/>
            <person name="Sims D."/>
            <person name="Lapidus A."/>
            <person name="Nolan M."/>
            <person name="Lucas S."/>
            <person name="Glavina Del Rio T."/>
            <person name="Copeland A."/>
            <person name="Cheng J.F."/>
            <person name="Meincke L."/>
            <person name="Bruce D."/>
            <person name="Goodwin L."/>
            <person name="Pitluck S."/>
            <person name="Ivanova N."/>
            <person name="Mavromatis K."/>
            <person name="Ovchinnikova G."/>
            <person name="Pati A."/>
            <person name="Chen A."/>
            <person name="Palaniappan K."/>
            <person name="Land M."/>
            <person name="Hauser L."/>
            <person name="Chang Y.J."/>
            <person name="Jeffries C.D."/>
            <person name="Detter J.C."/>
            <person name="Brettin T."/>
            <person name="Rohde M."/>
            <person name="Goker M."/>
            <person name="Bristow J."/>
            <person name="Eisen J.A."/>
            <person name="Markowitz V."/>
            <person name="Hugenholtz P."/>
            <person name="Kyrpides N.C."/>
            <person name="Klenk H.P."/>
            <person name="Chen F."/>
        </authorList>
    </citation>
    <scope>NUCLEOTIDE SEQUENCE [LARGE SCALE GENOMIC DNA]</scope>
    <source>
        <strain evidence="3">ATCC 700099 / DSM 44233 / CIP 104796 / JCM 9543 / NBRC 105858 / Y-104</strain>
    </source>
</reference>
<reference evidence="3" key="1">
    <citation type="submission" date="2009-09" db="EMBL/GenBank/DDBJ databases">
        <title>The complete genome of Nakamurella multipartita DSM 44233.</title>
        <authorList>
            <consortium name="US DOE Joint Genome Institute (JGI-PGF)"/>
            <person name="Lucas S."/>
            <person name="Copeland A."/>
            <person name="Lapidus A."/>
            <person name="Glavina del Rio T."/>
            <person name="Dalin E."/>
            <person name="Tice H."/>
            <person name="Bruce D."/>
            <person name="Goodwin L."/>
            <person name="Pitluck S."/>
            <person name="Kyrpides N."/>
            <person name="Mavromatis K."/>
            <person name="Ivanova N."/>
            <person name="Ovchinnikova G."/>
            <person name="Sims D."/>
            <person name="Meincke L."/>
            <person name="Brettin T."/>
            <person name="Detter J.C."/>
            <person name="Han C."/>
            <person name="Larimer F."/>
            <person name="Land M."/>
            <person name="Hauser L."/>
            <person name="Markowitz V."/>
            <person name="Cheng J.-F."/>
            <person name="Hugenholtz P."/>
            <person name="Woyke T."/>
            <person name="Wu D."/>
            <person name="Klenk H.-P."/>
            <person name="Eisen J.A."/>
        </authorList>
    </citation>
    <scope>NUCLEOTIDE SEQUENCE [LARGE SCALE GENOMIC DNA]</scope>
    <source>
        <strain evidence="3">ATCC 700099 / DSM 44233 / CIP 104796 / JCM 9543 / NBRC 105858 / Y-104</strain>
    </source>
</reference>
<dbReference type="InParanoid" id="C8XKE7"/>
<name>C8XKE7_NAKMY</name>
<dbReference type="OrthoDB" id="5186438at2"/>
<dbReference type="AlphaFoldDB" id="C8XKE7"/>
<keyword evidence="3" id="KW-1185">Reference proteome</keyword>
<organism evidence="2 3">
    <name type="scientific">Nakamurella multipartita (strain ATCC 700099 / DSM 44233 / CIP 104796 / JCM 9543 / NBRC 105858 / Y-104)</name>
    <name type="common">Microsphaera multipartita</name>
    <dbReference type="NCBI Taxonomy" id="479431"/>
    <lineage>
        <taxon>Bacteria</taxon>
        <taxon>Bacillati</taxon>
        <taxon>Actinomycetota</taxon>
        <taxon>Actinomycetes</taxon>
        <taxon>Nakamurellales</taxon>
        <taxon>Nakamurellaceae</taxon>
        <taxon>Nakamurella</taxon>
    </lineage>
</organism>
<protein>
    <recommendedName>
        <fullName evidence="4">Ribosomal protein L7/L12 C-terminal domain-containing protein</fullName>
    </recommendedName>
</protein>
<dbReference type="KEGG" id="nml:Namu_2333"/>